<dbReference type="AlphaFoldDB" id="X1LB05"/>
<name>X1LB05_9ZZZZ</name>
<gene>
    <name evidence="1" type="ORF">S03H2_69715</name>
</gene>
<protein>
    <submittedName>
        <fullName evidence="1">Uncharacterized protein</fullName>
    </submittedName>
</protein>
<dbReference type="EMBL" id="BARU01046134">
    <property type="protein sequence ID" value="GAH99599.1"/>
    <property type="molecule type" value="Genomic_DNA"/>
</dbReference>
<organism evidence="1">
    <name type="scientific">marine sediment metagenome</name>
    <dbReference type="NCBI Taxonomy" id="412755"/>
    <lineage>
        <taxon>unclassified sequences</taxon>
        <taxon>metagenomes</taxon>
        <taxon>ecological metagenomes</taxon>
    </lineage>
</organism>
<evidence type="ECO:0000313" key="1">
    <source>
        <dbReference type="EMBL" id="GAH99599.1"/>
    </source>
</evidence>
<comment type="caution">
    <text evidence="1">The sequence shown here is derived from an EMBL/GenBank/DDBJ whole genome shotgun (WGS) entry which is preliminary data.</text>
</comment>
<reference evidence="1" key="1">
    <citation type="journal article" date="2014" name="Front. Microbiol.">
        <title>High frequency of phylogenetically diverse reductive dehalogenase-homologous genes in deep subseafloor sedimentary metagenomes.</title>
        <authorList>
            <person name="Kawai M."/>
            <person name="Futagami T."/>
            <person name="Toyoda A."/>
            <person name="Takaki Y."/>
            <person name="Nishi S."/>
            <person name="Hori S."/>
            <person name="Arai W."/>
            <person name="Tsubouchi T."/>
            <person name="Morono Y."/>
            <person name="Uchiyama I."/>
            <person name="Ito T."/>
            <person name="Fujiyama A."/>
            <person name="Inagaki F."/>
            <person name="Takami H."/>
        </authorList>
    </citation>
    <scope>NUCLEOTIDE SEQUENCE</scope>
    <source>
        <strain evidence="1">Expedition CK06-06</strain>
    </source>
</reference>
<proteinExistence type="predicted"/>
<feature type="non-terminal residue" evidence="1">
    <location>
        <position position="1"/>
    </location>
</feature>
<sequence length="57" mass="6396">GMEEKYFNMLDSLTVEVNEHSAGMVLKFNAALGHLAEERFVDREELLSKETPEAVIG</sequence>
<accession>X1LB05</accession>